<evidence type="ECO:0000313" key="16">
    <source>
        <dbReference type="EMBL" id="SIS55875.1"/>
    </source>
</evidence>
<keyword evidence="5 13" id="KW-0547">Nucleotide-binding</keyword>
<evidence type="ECO:0000256" key="10">
    <source>
        <dbReference type="ARBA" id="ARBA00023098"/>
    </source>
</evidence>
<accession>A0A1N7K2P8</accession>
<dbReference type="GO" id="GO:0009317">
    <property type="term" value="C:acetyl-CoA carboxylase complex"/>
    <property type="evidence" value="ECO:0007669"/>
    <property type="project" value="InterPro"/>
</dbReference>
<feature type="domain" description="CoA carboxyltransferase N-terminal" evidence="15">
    <location>
        <begin position="39"/>
        <end position="299"/>
    </location>
</feature>
<dbReference type="Pfam" id="PF01039">
    <property type="entry name" value="Carboxyl_trans"/>
    <property type="match status" value="1"/>
</dbReference>
<evidence type="ECO:0000256" key="6">
    <source>
        <dbReference type="ARBA" id="ARBA00022771"/>
    </source>
</evidence>
<keyword evidence="10 13" id="KW-0443">Lipid metabolism</keyword>
<evidence type="ECO:0000256" key="13">
    <source>
        <dbReference type="HAMAP-Rule" id="MF_01395"/>
    </source>
</evidence>
<feature type="binding site" evidence="13">
    <location>
        <position position="62"/>
    </location>
    <ligand>
        <name>Zn(2+)</name>
        <dbReference type="ChEBI" id="CHEBI:29105"/>
    </ligand>
</feature>
<dbReference type="InterPro" id="IPR000438">
    <property type="entry name" value="Acetyl_CoA_COase_Trfase_b_su"/>
</dbReference>
<evidence type="ECO:0000313" key="17">
    <source>
        <dbReference type="Proteomes" id="UP000186156"/>
    </source>
</evidence>
<dbReference type="UniPathway" id="UPA00655">
    <property type="reaction ID" value="UER00711"/>
</dbReference>
<evidence type="ECO:0000256" key="11">
    <source>
        <dbReference type="ARBA" id="ARBA00023160"/>
    </source>
</evidence>
<evidence type="ECO:0000256" key="1">
    <source>
        <dbReference type="ARBA" id="ARBA00004496"/>
    </source>
</evidence>
<dbReference type="PRINTS" id="PR01070">
    <property type="entry name" value="ACCCTRFRASEB"/>
</dbReference>
<feature type="region of interest" description="Disordered" evidence="14">
    <location>
        <begin position="14"/>
        <end position="35"/>
    </location>
</feature>
<proteinExistence type="inferred from homology"/>
<comment type="subcellular location">
    <subcellularLocation>
        <location evidence="1 13">Cytoplasm</location>
    </subcellularLocation>
</comment>
<keyword evidence="17" id="KW-1185">Reference proteome</keyword>
<feature type="binding site" evidence="13">
    <location>
        <position position="46"/>
    </location>
    <ligand>
        <name>Zn(2+)</name>
        <dbReference type="ChEBI" id="CHEBI:29105"/>
    </ligand>
</feature>
<dbReference type="EC" id="2.1.3.15" evidence="13"/>
<dbReference type="AlphaFoldDB" id="A0A1N7K2P8"/>
<dbReference type="GO" id="GO:2001295">
    <property type="term" value="P:malonyl-CoA biosynthetic process"/>
    <property type="evidence" value="ECO:0007669"/>
    <property type="project" value="UniProtKB-UniRule"/>
</dbReference>
<evidence type="ECO:0000256" key="3">
    <source>
        <dbReference type="ARBA" id="ARBA00022679"/>
    </source>
</evidence>
<keyword evidence="4 13" id="KW-0479">Metal-binding</keyword>
<keyword evidence="8 13" id="KW-0862">Zinc</keyword>
<feature type="zinc finger region" description="C4-type" evidence="13">
    <location>
        <begin position="43"/>
        <end position="65"/>
    </location>
</feature>
<dbReference type="OrthoDB" id="9772975at2"/>
<comment type="similarity">
    <text evidence="13">Belongs to the AccD/PCCB family.</text>
</comment>
<comment type="pathway">
    <text evidence="13">Lipid metabolism; malonyl-CoA biosynthesis; malonyl-CoA from acetyl-CoA: step 1/1.</text>
</comment>
<dbReference type="GO" id="GO:0006633">
    <property type="term" value="P:fatty acid biosynthetic process"/>
    <property type="evidence" value="ECO:0007669"/>
    <property type="project" value="UniProtKB-KW"/>
</dbReference>
<dbReference type="InterPro" id="IPR011762">
    <property type="entry name" value="COA_CT_N"/>
</dbReference>
<evidence type="ECO:0000256" key="12">
    <source>
        <dbReference type="ARBA" id="ARBA00025280"/>
    </source>
</evidence>
<keyword evidence="6 13" id="KW-0863">Zinc-finger</keyword>
<dbReference type="Pfam" id="PF17848">
    <property type="entry name" value="Zn_ribbon_ACC"/>
    <property type="match status" value="1"/>
</dbReference>
<keyword evidence="13" id="KW-0963">Cytoplasm</keyword>
<evidence type="ECO:0000256" key="14">
    <source>
        <dbReference type="SAM" id="MobiDB-lite"/>
    </source>
</evidence>
<dbReference type="Proteomes" id="UP000186156">
    <property type="component" value="Unassembled WGS sequence"/>
</dbReference>
<evidence type="ECO:0000256" key="5">
    <source>
        <dbReference type="ARBA" id="ARBA00022741"/>
    </source>
</evidence>
<dbReference type="PANTHER" id="PTHR42995">
    <property type="entry name" value="ACETYL-COENZYME A CARBOXYLASE CARBOXYL TRANSFERASE SUBUNIT BETA, CHLOROPLASTIC"/>
    <property type="match status" value="1"/>
</dbReference>
<keyword evidence="11 13" id="KW-0275">Fatty acid biosynthesis</keyword>
<protein>
    <recommendedName>
        <fullName evidence="13">Acetyl-coenzyme A carboxylase carboxyl transferase subunit beta</fullName>
        <shortName evidence="13">ACCase subunit beta</shortName>
        <shortName evidence="13">Acetyl-CoA carboxylase carboxyltransferase subunit beta</shortName>
        <ecNumber evidence="13">2.1.3.15</ecNumber>
    </recommendedName>
</protein>
<feature type="binding site" evidence="13">
    <location>
        <position position="65"/>
    </location>
    <ligand>
        <name>Zn(2+)</name>
        <dbReference type="ChEBI" id="CHEBI:29105"/>
    </ligand>
</feature>
<evidence type="ECO:0000256" key="7">
    <source>
        <dbReference type="ARBA" id="ARBA00022832"/>
    </source>
</evidence>
<dbReference type="SUPFAM" id="SSF52096">
    <property type="entry name" value="ClpP/crotonase"/>
    <property type="match status" value="1"/>
</dbReference>
<keyword evidence="7 13" id="KW-0276">Fatty acid metabolism</keyword>
<dbReference type="Gene3D" id="3.90.226.10">
    <property type="entry name" value="2-enoyl-CoA Hydratase, Chain A, domain 1"/>
    <property type="match status" value="1"/>
</dbReference>
<dbReference type="HAMAP" id="MF_01395">
    <property type="entry name" value="AcetylCoA_CT_beta"/>
    <property type="match status" value="1"/>
</dbReference>
<dbReference type="InterPro" id="IPR029045">
    <property type="entry name" value="ClpP/crotonase-like_dom_sf"/>
</dbReference>
<dbReference type="PANTHER" id="PTHR42995:SF5">
    <property type="entry name" value="ACETYL-COENZYME A CARBOXYLASE CARBOXYL TRANSFERASE SUBUNIT BETA, CHLOROPLASTIC"/>
    <property type="match status" value="1"/>
</dbReference>
<evidence type="ECO:0000259" key="15">
    <source>
        <dbReference type="PROSITE" id="PS50980"/>
    </source>
</evidence>
<comment type="cofactor">
    <cofactor evidence="13">
        <name>Zn(2+)</name>
        <dbReference type="ChEBI" id="CHEBI:29105"/>
    </cofactor>
    <text evidence="13">Binds 1 zinc ion per subunit.</text>
</comment>
<reference evidence="17" key="1">
    <citation type="submission" date="2017-01" db="EMBL/GenBank/DDBJ databases">
        <authorList>
            <person name="Varghese N."/>
            <person name="Submissions S."/>
        </authorList>
    </citation>
    <scope>NUCLEOTIDE SEQUENCE [LARGE SCALE GENOMIC DNA]</scope>
    <source>
        <strain evidence="17">DSM 16176</strain>
    </source>
</reference>
<dbReference type="GO" id="GO:0005524">
    <property type="term" value="F:ATP binding"/>
    <property type="evidence" value="ECO:0007669"/>
    <property type="project" value="UniProtKB-KW"/>
</dbReference>
<organism evidence="16 17">
    <name type="scientific">Alicyclobacillus vulcanalis</name>
    <dbReference type="NCBI Taxonomy" id="252246"/>
    <lineage>
        <taxon>Bacteria</taxon>
        <taxon>Bacillati</taxon>
        <taxon>Bacillota</taxon>
        <taxon>Bacilli</taxon>
        <taxon>Bacillales</taxon>
        <taxon>Alicyclobacillaceae</taxon>
        <taxon>Alicyclobacillus</taxon>
    </lineage>
</organism>
<evidence type="ECO:0000256" key="8">
    <source>
        <dbReference type="ARBA" id="ARBA00022833"/>
    </source>
</evidence>
<keyword evidence="9 13" id="KW-0067">ATP-binding</keyword>
<dbReference type="GO" id="GO:0016743">
    <property type="term" value="F:carboxyl- or carbamoyltransferase activity"/>
    <property type="evidence" value="ECO:0007669"/>
    <property type="project" value="UniProtKB-UniRule"/>
</dbReference>
<comment type="function">
    <text evidence="12 13">Component of the acetyl coenzyme A carboxylase (ACC) complex. Biotin carboxylase (BC) catalyzes the carboxylation of biotin on its carrier protein (BCCP) and then the CO(2) group is transferred by the transcarboxylase to acetyl-CoA to form malonyl-CoA.</text>
</comment>
<dbReference type="InterPro" id="IPR034733">
    <property type="entry name" value="AcCoA_carboxyl_beta"/>
</dbReference>
<dbReference type="EMBL" id="FTOO01000001">
    <property type="protein sequence ID" value="SIS55875.1"/>
    <property type="molecule type" value="Genomic_DNA"/>
</dbReference>
<feature type="binding site" evidence="13">
    <location>
        <position position="43"/>
    </location>
    <ligand>
        <name>Zn(2+)</name>
        <dbReference type="ChEBI" id="CHEBI:29105"/>
    </ligand>
</feature>
<dbReference type="NCBIfam" id="TIGR00515">
    <property type="entry name" value="accD"/>
    <property type="match status" value="1"/>
</dbReference>
<sequence length="299" mass="32721">MLKDLFNRRRQYVTVGTGEEAPEARQPRPAQERDVPKGLVQKCDGCGALILGKELQKHLYTCPECNHHFRIGARTRIDITVDEGSFREIDARLTSTNPLGFPQYEEKLEAAMRATGLLEGVVTGEAELEGVPIVIGAMDPGFMMGSMGSAVGERIARAMERSAESKRPLILFTASGGARMQEGILSLMQMAKTSVALQRMAEARVLFISVITHPTTGGVSASFASLGDVIVAEPGAMFGFAGRRVVEQTMRQSLPDDFQTAEFNLKHGMIDKVVHRKQMRQTLGALVRIHTARGWAHGE</sequence>
<evidence type="ECO:0000256" key="9">
    <source>
        <dbReference type="ARBA" id="ARBA00022840"/>
    </source>
</evidence>
<dbReference type="InterPro" id="IPR041010">
    <property type="entry name" value="Znf-ACC"/>
</dbReference>
<dbReference type="STRING" id="252246.SAMN05421799_101318"/>
<gene>
    <name evidence="13" type="primary">accD</name>
    <name evidence="16" type="ORF">SAMN05421799_101318</name>
</gene>
<comment type="catalytic activity">
    <reaction evidence="13">
        <text>N(6)-carboxybiotinyl-L-lysyl-[protein] + acetyl-CoA = N(6)-biotinyl-L-lysyl-[protein] + malonyl-CoA</text>
        <dbReference type="Rhea" id="RHEA:54728"/>
        <dbReference type="Rhea" id="RHEA-COMP:10505"/>
        <dbReference type="Rhea" id="RHEA-COMP:10506"/>
        <dbReference type="ChEBI" id="CHEBI:57288"/>
        <dbReference type="ChEBI" id="CHEBI:57384"/>
        <dbReference type="ChEBI" id="CHEBI:83144"/>
        <dbReference type="ChEBI" id="CHEBI:83145"/>
        <dbReference type="EC" id="2.1.3.15"/>
    </reaction>
</comment>
<keyword evidence="2 13" id="KW-0444">Lipid biosynthesis</keyword>
<dbReference type="PROSITE" id="PS50980">
    <property type="entry name" value="COA_CT_NTER"/>
    <property type="match status" value="1"/>
</dbReference>
<evidence type="ECO:0000256" key="2">
    <source>
        <dbReference type="ARBA" id="ARBA00022516"/>
    </source>
</evidence>
<dbReference type="GO" id="GO:0003989">
    <property type="term" value="F:acetyl-CoA carboxylase activity"/>
    <property type="evidence" value="ECO:0007669"/>
    <property type="project" value="InterPro"/>
</dbReference>
<comment type="subunit">
    <text evidence="13">Acetyl-CoA carboxylase is a heterohexamer composed of biotin carboxyl carrier protein (AccB), biotin carboxylase (AccC) and two subunits each of ACCase subunit alpha (AccA) and ACCase subunit beta (AccD).</text>
</comment>
<evidence type="ECO:0000256" key="4">
    <source>
        <dbReference type="ARBA" id="ARBA00022723"/>
    </source>
</evidence>
<name>A0A1N7K2P8_9BACL</name>
<dbReference type="GO" id="GO:0008270">
    <property type="term" value="F:zinc ion binding"/>
    <property type="evidence" value="ECO:0007669"/>
    <property type="project" value="UniProtKB-UniRule"/>
</dbReference>
<keyword evidence="3 13" id="KW-0808">Transferase</keyword>
<feature type="compositionally biased region" description="Basic and acidic residues" evidence="14">
    <location>
        <begin position="22"/>
        <end position="35"/>
    </location>
</feature>
<dbReference type="RefSeq" id="WP_076344358.1">
    <property type="nucleotide sequence ID" value="NZ_FTOO01000001.1"/>
</dbReference>